<dbReference type="SMART" id="SM00356">
    <property type="entry name" value="ZnF_C3H1"/>
    <property type="match status" value="2"/>
</dbReference>
<feature type="region of interest" description="Disordered" evidence="6">
    <location>
        <begin position="1"/>
        <end position="57"/>
    </location>
</feature>
<feature type="compositionally biased region" description="Low complexity" evidence="6">
    <location>
        <begin position="252"/>
        <end position="261"/>
    </location>
</feature>
<dbReference type="SUPFAM" id="SSF90229">
    <property type="entry name" value="CCCH zinc finger"/>
    <property type="match status" value="2"/>
</dbReference>
<dbReference type="InterPro" id="IPR045877">
    <property type="entry name" value="ZFP36-like"/>
</dbReference>
<dbReference type="GO" id="GO:0003729">
    <property type="term" value="F:mRNA binding"/>
    <property type="evidence" value="ECO:0007669"/>
    <property type="project" value="InterPro"/>
</dbReference>
<proteinExistence type="predicted"/>
<feature type="domain" description="C3H1-type" evidence="7">
    <location>
        <begin position="181"/>
        <end position="209"/>
    </location>
</feature>
<feature type="compositionally biased region" description="Polar residues" evidence="6">
    <location>
        <begin position="41"/>
        <end position="55"/>
    </location>
</feature>
<dbReference type="PANTHER" id="PTHR12547:SF18">
    <property type="entry name" value="PROTEIN TIS11"/>
    <property type="match status" value="1"/>
</dbReference>
<dbReference type="EMBL" id="KQ416458">
    <property type="protein sequence ID" value="KOF96901.1"/>
    <property type="molecule type" value="Genomic_DNA"/>
</dbReference>
<feature type="compositionally biased region" description="Low complexity" evidence="6">
    <location>
        <begin position="147"/>
        <end position="177"/>
    </location>
</feature>
<feature type="compositionally biased region" description="Polar residues" evidence="6">
    <location>
        <begin position="295"/>
        <end position="308"/>
    </location>
</feature>
<sequence length="550" mass="58549">MTSATSLYEIKEPIRTPNSVSHRSSTTIDRKAVGGPVDVGSSASRSRKITLSSGTPVGAATVSSIISTSTNSSNTSSSSSAQYYMRFNSHNSLISSSGPGGNSSNNTSHSTMVPPHPCKLDRSMSEPADSSRSASITNGHHHHNGNHHNNNNNNNNNGVGSCSSSSSSGSSSSLSQINSNKYKTELCRSYDESRQCKYGEKCRYAHGTTELRTPARHPKYKTEPCRTYHSSGFCPYGPRCHFIHNENERKTSSGPSSLSPQHSPPLPQFSPFYSSRLSPTGGAAFGANSRPKLISYNSSPPSLGSTGDSPPPSSVSESPTRSLNRQSPLFFGDDFPNNNNINVYNNSMNNINAASTQSYTTSTTPNSAGPSNLIIINSNNIGGNNNNNNNHINNINGMLSSTATGLSSNLSALERLAMSSSHNVGDELALATSRLSPNVPGTPTTPPPLSYETVLQHETYENSFHPFNAFSLTGQDFTSGTGSFTSTGQSSYRMFYQTINDPSATTHISSNSSSSSSLSSSSTYDGFYGLGPPEKPFAASRMPIWTDLEV</sequence>
<dbReference type="GO" id="GO:0008270">
    <property type="term" value="F:zinc ion binding"/>
    <property type="evidence" value="ECO:0007669"/>
    <property type="project" value="UniProtKB-KW"/>
</dbReference>
<evidence type="ECO:0000256" key="2">
    <source>
        <dbReference type="ARBA" id="ARBA00022737"/>
    </source>
</evidence>
<dbReference type="PANTHER" id="PTHR12547">
    <property type="entry name" value="CCCH ZINC FINGER/TIS11-RELATED"/>
    <property type="match status" value="1"/>
</dbReference>
<evidence type="ECO:0000313" key="8">
    <source>
        <dbReference type="EMBL" id="KOF96901.1"/>
    </source>
</evidence>
<feature type="domain" description="C3H1-type" evidence="7">
    <location>
        <begin position="219"/>
        <end position="247"/>
    </location>
</feature>
<gene>
    <name evidence="8" type="ORF">OCBIM_22032899mg</name>
</gene>
<keyword evidence="2" id="KW-0677">Repeat</keyword>
<name>A0A0L8I5Y9_OCTBM</name>
<feature type="compositionally biased region" description="Low complexity" evidence="6">
    <location>
        <begin position="92"/>
        <end position="110"/>
    </location>
</feature>
<dbReference type="Gene3D" id="4.10.1000.10">
    <property type="entry name" value="Zinc finger, CCCH-type"/>
    <property type="match status" value="2"/>
</dbReference>
<protein>
    <recommendedName>
        <fullName evidence="7">C3H1-type domain-containing protein</fullName>
    </recommendedName>
</protein>
<feature type="zinc finger region" description="C3H1-type" evidence="5">
    <location>
        <begin position="181"/>
        <end position="209"/>
    </location>
</feature>
<keyword evidence="3 5" id="KW-0863">Zinc-finger</keyword>
<dbReference type="InterPro" id="IPR036855">
    <property type="entry name" value="Znf_CCCH_sf"/>
</dbReference>
<evidence type="ECO:0000256" key="3">
    <source>
        <dbReference type="ARBA" id="ARBA00022771"/>
    </source>
</evidence>
<accession>A0A0L8I5Y9</accession>
<evidence type="ECO:0000256" key="1">
    <source>
        <dbReference type="ARBA" id="ARBA00022723"/>
    </source>
</evidence>
<keyword evidence="1 5" id="KW-0479">Metal-binding</keyword>
<dbReference type="AlphaFoldDB" id="A0A0L8I5Y9"/>
<feature type="compositionally biased region" description="Polar residues" evidence="6">
    <location>
        <begin position="128"/>
        <end position="137"/>
    </location>
</feature>
<evidence type="ECO:0000259" key="7">
    <source>
        <dbReference type="PROSITE" id="PS50103"/>
    </source>
</evidence>
<dbReference type="InterPro" id="IPR000571">
    <property type="entry name" value="Znf_CCCH"/>
</dbReference>
<evidence type="ECO:0000256" key="5">
    <source>
        <dbReference type="PROSITE-ProRule" id="PRU00723"/>
    </source>
</evidence>
<dbReference type="STRING" id="37653.A0A0L8I5Y9"/>
<feature type="compositionally biased region" description="Polar residues" evidence="6">
    <location>
        <begin position="16"/>
        <end position="27"/>
    </location>
</feature>
<evidence type="ECO:0000256" key="6">
    <source>
        <dbReference type="SAM" id="MobiDB-lite"/>
    </source>
</evidence>
<feature type="region of interest" description="Disordered" evidence="6">
    <location>
        <begin position="246"/>
        <end position="335"/>
    </location>
</feature>
<dbReference type="OrthoDB" id="410307at2759"/>
<reference evidence="8" key="1">
    <citation type="submission" date="2015-07" db="EMBL/GenBank/DDBJ databases">
        <title>MeaNS - Measles Nucleotide Surveillance Program.</title>
        <authorList>
            <person name="Tran T."/>
            <person name="Druce J."/>
        </authorList>
    </citation>
    <scope>NUCLEOTIDE SEQUENCE</scope>
    <source>
        <strain evidence="8">UCB-OBI-ISO-001</strain>
        <tissue evidence="8">Gonad</tissue>
    </source>
</reference>
<organism evidence="8">
    <name type="scientific">Octopus bimaculoides</name>
    <name type="common">California two-spotted octopus</name>
    <dbReference type="NCBI Taxonomy" id="37653"/>
    <lineage>
        <taxon>Eukaryota</taxon>
        <taxon>Metazoa</taxon>
        <taxon>Spiralia</taxon>
        <taxon>Lophotrochozoa</taxon>
        <taxon>Mollusca</taxon>
        <taxon>Cephalopoda</taxon>
        <taxon>Coleoidea</taxon>
        <taxon>Octopodiformes</taxon>
        <taxon>Octopoda</taxon>
        <taxon>Incirrata</taxon>
        <taxon>Octopodidae</taxon>
        <taxon>Octopus</taxon>
    </lineage>
</organism>
<feature type="region of interest" description="Disordered" evidence="6">
    <location>
        <begin position="92"/>
        <end position="177"/>
    </location>
</feature>
<dbReference type="PROSITE" id="PS50103">
    <property type="entry name" value="ZF_C3H1"/>
    <property type="match status" value="2"/>
</dbReference>
<dbReference type="FunFam" id="4.10.1000.10:FF:000001">
    <property type="entry name" value="zinc finger CCCH domain-containing protein 15-like"/>
    <property type="match status" value="1"/>
</dbReference>
<keyword evidence="4 5" id="KW-0862">Zinc</keyword>
<dbReference type="FunFam" id="4.10.1000.10:FF:000002">
    <property type="entry name" value="Zinc finger protein 36, C3H1 type-like 1"/>
    <property type="match status" value="1"/>
</dbReference>
<dbReference type="Pfam" id="PF00642">
    <property type="entry name" value="zf-CCCH"/>
    <property type="match status" value="2"/>
</dbReference>
<evidence type="ECO:0000256" key="4">
    <source>
        <dbReference type="ARBA" id="ARBA00022833"/>
    </source>
</evidence>
<feature type="zinc finger region" description="C3H1-type" evidence="5">
    <location>
        <begin position="219"/>
        <end position="247"/>
    </location>
</feature>